<dbReference type="Proteomes" id="UP001371456">
    <property type="component" value="Unassembled WGS sequence"/>
</dbReference>
<evidence type="ECO:0000313" key="2">
    <source>
        <dbReference type="EMBL" id="KAK6781168.1"/>
    </source>
</evidence>
<dbReference type="InterPro" id="IPR007218">
    <property type="entry name" value="DNA_pol_delta_4"/>
</dbReference>
<dbReference type="GO" id="GO:0003887">
    <property type="term" value="F:DNA-directed DNA polymerase activity"/>
    <property type="evidence" value="ECO:0007669"/>
    <property type="project" value="TreeGrafter"/>
</dbReference>
<comment type="caution">
    <text evidence="2">The sequence shown here is derived from an EMBL/GenBank/DDBJ whole genome shotgun (WGS) entry which is preliminary data.</text>
</comment>
<proteinExistence type="predicted"/>
<name>A0AAN8Y968_SOLBU</name>
<sequence length="152" mass="16790">MASKSSMKGFYKQQKKSGGVTKPSKSKPTKPKDAAAIGSNVTQPSALISHGSLDLKGHIIDYGLGVLNSFLYNSYSVAIVCLAIAKFADNYDQNEEVLRQFDMNMVYGPCLGMNRLDRLERAKKLGMNPPTDVERLLRSNKVRNECLWNGCV</sequence>
<protein>
    <submittedName>
        <fullName evidence="2">Uncharacterized protein</fullName>
    </submittedName>
</protein>
<organism evidence="2 3">
    <name type="scientific">Solanum bulbocastanum</name>
    <name type="common">Wild potato</name>
    <dbReference type="NCBI Taxonomy" id="147425"/>
    <lineage>
        <taxon>Eukaryota</taxon>
        <taxon>Viridiplantae</taxon>
        <taxon>Streptophyta</taxon>
        <taxon>Embryophyta</taxon>
        <taxon>Tracheophyta</taxon>
        <taxon>Spermatophyta</taxon>
        <taxon>Magnoliopsida</taxon>
        <taxon>eudicotyledons</taxon>
        <taxon>Gunneridae</taxon>
        <taxon>Pentapetalae</taxon>
        <taxon>asterids</taxon>
        <taxon>lamiids</taxon>
        <taxon>Solanales</taxon>
        <taxon>Solanaceae</taxon>
        <taxon>Solanoideae</taxon>
        <taxon>Solaneae</taxon>
        <taxon>Solanum</taxon>
    </lineage>
</organism>
<evidence type="ECO:0000256" key="1">
    <source>
        <dbReference type="SAM" id="MobiDB-lite"/>
    </source>
</evidence>
<dbReference type="PANTHER" id="PTHR14303">
    <property type="entry name" value="DNA POLYMERASE DELTA SUBUNIT 4"/>
    <property type="match status" value="1"/>
</dbReference>
<keyword evidence="3" id="KW-1185">Reference proteome</keyword>
<evidence type="ECO:0000313" key="3">
    <source>
        <dbReference type="Proteomes" id="UP001371456"/>
    </source>
</evidence>
<dbReference type="AlphaFoldDB" id="A0AAN8Y968"/>
<accession>A0AAN8Y968</accession>
<dbReference type="GO" id="GO:0043625">
    <property type="term" value="C:delta DNA polymerase complex"/>
    <property type="evidence" value="ECO:0007669"/>
    <property type="project" value="TreeGrafter"/>
</dbReference>
<dbReference type="GO" id="GO:0006261">
    <property type="term" value="P:DNA-templated DNA replication"/>
    <property type="evidence" value="ECO:0007669"/>
    <property type="project" value="TreeGrafter"/>
</dbReference>
<gene>
    <name evidence="2" type="ORF">RDI58_023352</name>
</gene>
<dbReference type="GO" id="GO:0000731">
    <property type="term" value="P:DNA synthesis involved in DNA repair"/>
    <property type="evidence" value="ECO:0007669"/>
    <property type="project" value="InterPro"/>
</dbReference>
<reference evidence="2 3" key="1">
    <citation type="submission" date="2024-02" db="EMBL/GenBank/DDBJ databases">
        <title>de novo genome assembly of Solanum bulbocastanum strain 11H21.</title>
        <authorList>
            <person name="Hosaka A.J."/>
        </authorList>
    </citation>
    <scope>NUCLEOTIDE SEQUENCE [LARGE SCALE GENOMIC DNA]</scope>
    <source>
        <tissue evidence="2">Young leaves</tissue>
    </source>
</reference>
<feature type="region of interest" description="Disordered" evidence="1">
    <location>
        <begin position="1"/>
        <end position="36"/>
    </location>
</feature>
<dbReference type="PANTHER" id="PTHR14303:SF0">
    <property type="entry name" value="DNA POLYMERASE DELTA SUBUNIT 4"/>
    <property type="match status" value="1"/>
</dbReference>
<dbReference type="EMBL" id="JBANQN010000009">
    <property type="protein sequence ID" value="KAK6781168.1"/>
    <property type="molecule type" value="Genomic_DNA"/>
</dbReference>
<dbReference type="Pfam" id="PF04081">
    <property type="entry name" value="DNA_pol_delta_4"/>
    <property type="match status" value="1"/>
</dbReference>